<gene>
    <name evidence="4" type="ORF">BKG90_07205</name>
</gene>
<keyword evidence="5" id="KW-1185">Reference proteome</keyword>
<comment type="caution">
    <text evidence="4">The sequence shown here is derived from an EMBL/GenBank/DDBJ whole genome shotgun (WGS) entry which is preliminary data.</text>
</comment>
<proteinExistence type="predicted"/>
<evidence type="ECO:0000259" key="3">
    <source>
        <dbReference type="Pfam" id="PF06414"/>
    </source>
</evidence>
<evidence type="ECO:0000256" key="2">
    <source>
        <dbReference type="ARBA" id="ARBA00022840"/>
    </source>
</evidence>
<name>A0AAJ3K3E6_9PAST</name>
<dbReference type="Proteomes" id="UP000188998">
    <property type="component" value="Unassembled WGS sequence"/>
</dbReference>
<dbReference type="GO" id="GO:0016301">
    <property type="term" value="F:kinase activity"/>
    <property type="evidence" value="ECO:0007669"/>
    <property type="project" value="InterPro"/>
</dbReference>
<keyword evidence="2" id="KW-0067">ATP-binding</keyword>
<protein>
    <recommendedName>
        <fullName evidence="3">Zeta toxin domain-containing protein</fullName>
    </recommendedName>
</protein>
<organism evidence="4 5">
    <name type="scientific">Rodentibacter caecimuris</name>
    <dbReference type="NCBI Taxonomy" id="1796644"/>
    <lineage>
        <taxon>Bacteria</taxon>
        <taxon>Pseudomonadati</taxon>
        <taxon>Pseudomonadota</taxon>
        <taxon>Gammaproteobacteria</taxon>
        <taxon>Pasteurellales</taxon>
        <taxon>Pasteurellaceae</taxon>
        <taxon>Rodentibacter</taxon>
    </lineage>
</organism>
<accession>A0AAJ3K3E6</accession>
<feature type="domain" description="Zeta toxin" evidence="3">
    <location>
        <begin position="2"/>
        <end position="86"/>
    </location>
</feature>
<evidence type="ECO:0000313" key="4">
    <source>
        <dbReference type="EMBL" id="OOF71838.1"/>
    </source>
</evidence>
<reference evidence="4 5" key="1">
    <citation type="submission" date="2016-10" db="EMBL/GenBank/DDBJ databases">
        <title>Rodentibacter gen. nov. and new species.</title>
        <authorList>
            <person name="Christensen H."/>
        </authorList>
    </citation>
    <scope>NUCLEOTIDE SEQUENCE [LARGE SCALE GENOMIC DNA]</scope>
    <source>
        <strain evidence="4 5">199137021</strain>
    </source>
</reference>
<dbReference type="Gene3D" id="3.40.50.300">
    <property type="entry name" value="P-loop containing nucleotide triphosphate hydrolases"/>
    <property type="match status" value="1"/>
</dbReference>
<dbReference type="AlphaFoldDB" id="A0AAJ3K3E6"/>
<evidence type="ECO:0000313" key="5">
    <source>
        <dbReference type="Proteomes" id="UP000188998"/>
    </source>
</evidence>
<dbReference type="Pfam" id="PF06414">
    <property type="entry name" value="Zeta_toxin"/>
    <property type="match status" value="1"/>
</dbReference>
<keyword evidence="1" id="KW-0547">Nucleotide-binding</keyword>
<evidence type="ECO:0000256" key="1">
    <source>
        <dbReference type="ARBA" id="ARBA00022741"/>
    </source>
</evidence>
<dbReference type="GO" id="GO:0005524">
    <property type="term" value="F:ATP binding"/>
    <property type="evidence" value="ECO:0007669"/>
    <property type="project" value="UniProtKB-KW"/>
</dbReference>
<dbReference type="InterPro" id="IPR010488">
    <property type="entry name" value="Zeta_toxin_domain"/>
</dbReference>
<sequence>MYDATLKNVHKFELIFKELKQLDYNISLVIVDCDIELAIKRIKGREIQENRSVPEDIVRQSHKMIPVSFRALNKHCSEWVIYNTDEEQPKQIAVKHNNSVNIDSDLYTRFMSKSED</sequence>
<dbReference type="EMBL" id="MLAB01000031">
    <property type="protein sequence ID" value="OOF71838.1"/>
    <property type="molecule type" value="Genomic_DNA"/>
</dbReference>
<dbReference type="InterPro" id="IPR027417">
    <property type="entry name" value="P-loop_NTPase"/>
</dbReference>